<feature type="compositionally biased region" description="Basic and acidic residues" evidence="1">
    <location>
        <begin position="38"/>
        <end position="52"/>
    </location>
</feature>
<reference evidence="2" key="1">
    <citation type="submission" date="2020-02" db="EMBL/GenBank/DDBJ databases">
        <authorList>
            <person name="Meier V. D."/>
        </authorList>
    </citation>
    <scope>NUCLEOTIDE SEQUENCE</scope>
    <source>
        <strain evidence="2">AVDCRST_MAG19</strain>
    </source>
</reference>
<evidence type="ECO:0000313" key="2">
    <source>
        <dbReference type="EMBL" id="CAA9572846.1"/>
    </source>
</evidence>
<accession>A0A6J4V9T5</accession>
<proteinExistence type="predicted"/>
<protein>
    <submittedName>
        <fullName evidence="2">Uncharacterized protein</fullName>
    </submittedName>
</protein>
<feature type="non-terminal residue" evidence="2">
    <location>
        <position position="1"/>
    </location>
</feature>
<feature type="non-terminal residue" evidence="2">
    <location>
        <position position="52"/>
    </location>
</feature>
<name>A0A6J4V9T5_9BACT</name>
<sequence length="52" mass="5314">AGHQGGGEQPPAVARAVPPDGRGVEGERAPRCPLRGGRCADRRDGAKPGRDV</sequence>
<organism evidence="2">
    <name type="scientific">uncultured Thermomicrobiales bacterium</name>
    <dbReference type="NCBI Taxonomy" id="1645740"/>
    <lineage>
        <taxon>Bacteria</taxon>
        <taxon>Pseudomonadati</taxon>
        <taxon>Thermomicrobiota</taxon>
        <taxon>Thermomicrobia</taxon>
        <taxon>Thermomicrobiales</taxon>
        <taxon>environmental samples</taxon>
    </lineage>
</organism>
<evidence type="ECO:0000256" key="1">
    <source>
        <dbReference type="SAM" id="MobiDB-lite"/>
    </source>
</evidence>
<gene>
    <name evidence="2" type="ORF">AVDCRST_MAG19-2976</name>
</gene>
<dbReference type="AlphaFoldDB" id="A0A6J4V9T5"/>
<feature type="region of interest" description="Disordered" evidence="1">
    <location>
        <begin position="1"/>
        <end position="52"/>
    </location>
</feature>
<dbReference type="EMBL" id="CADCWL010000153">
    <property type="protein sequence ID" value="CAA9572846.1"/>
    <property type="molecule type" value="Genomic_DNA"/>
</dbReference>